<evidence type="ECO:0000256" key="1">
    <source>
        <dbReference type="SAM" id="MobiDB-lite"/>
    </source>
</evidence>
<dbReference type="Proteomes" id="UP000233556">
    <property type="component" value="Unassembled WGS sequence"/>
</dbReference>
<evidence type="ECO:0000313" key="3">
    <source>
        <dbReference type="Proteomes" id="UP000233556"/>
    </source>
</evidence>
<protein>
    <submittedName>
        <fullName evidence="2">Uncharacterized protein</fullName>
    </submittedName>
</protein>
<accession>A0A2I0U2C4</accession>
<proteinExistence type="predicted"/>
<gene>
    <name evidence="2" type="ORF">llap_9517</name>
</gene>
<organism evidence="2 3">
    <name type="scientific">Limosa lapponica baueri</name>
    <dbReference type="NCBI Taxonomy" id="1758121"/>
    <lineage>
        <taxon>Eukaryota</taxon>
        <taxon>Metazoa</taxon>
        <taxon>Chordata</taxon>
        <taxon>Craniata</taxon>
        <taxon>Vertebrata</taxon>
        <taxon>Euteleostomi</taxon>
        <taxon>Archelosauria</taxon>
        <taxon>Archosauria</taxon>
        <taxon>Dinosauria</taxon>
        <taxon>Saurischia</taxon>
        <taxon>Theropoda</taxon>
        <taxon>Coelurosauria</taxon>
        <taxon>Aves</taxon>
        <taxon>Neognathae</taxon>
        <taxon>Neoaves</taxon>
        <taxon>Charadriiformes</taxon>
        <taxon>Scolopacidae</taxon>
        <taxon>Limosa</taxon>
    </lineage>
</organism>
<sequence length="79" mass="8594">MRELLPAAPCPEGNRESPCLGSPSSADAGAAACKICPDAQYPEQVEQGGIQTMDWLESDYLEINILTFKEKDMFNGTLE</sequence>
<keyword evidence="3" id="KW-1185">Reference proteome</keyword>
<evidence type="ECO:0000313" key="2">
    <source>
        <dbReference type="EMBL" id="PKU40181.1"/>
    </source>
</evidence>
<dbReference type="EMBL" id="KZ506322">
    <property type="protein sequence ID" value="PKU40181.1"/>
    <property type="molecule type" value="Genomic_DNA"/>
</dbReference>
<reference evidence="3" key="1">
    <citation type="submission" date="2017-11" db="EMBL/GenBank/DDBJ databases">
        <authorList>
            <person name="Lima N.C."/>
            <person name="Parody-Merino A.M."/>
            <person name="Battley P.F."/>
            <person name="Fidler A.E."/>
            <person name="Prosdocimi F."/>
        </authorList>
    </citation>
    <scope>NUCLEOTIDE SEQUENCE [LARGE SCALE GENOMIC DNA]</scope>
</reference>
<dbReference type="AlphaFoldDB" id="A0A2I0U2C4"/>
<reference evidence="3" key="2">
    <citation type="submission" date="2017-12" db="EMBL/GenBank/DDBJ databases">
        <title>Genome sequence of the Bar-tailed Godwit (Limosa lapponica baueri).</title>
        <authorList>
            <person name="Lima N.C.B."/>
            <person name="Parody-Merino A.M."/>
            <person name="Battley P.F."/>
            <person name="Fidler A.E."/>
            <person name="Prosdocimi F."/>
        </authorList>
    </citation>
    <scope>NUCLEOTIDE SEQUENCE [LARGE SCALE GENOMIC DNA]</scope>
</reference>
<name>A0A2I0U2C4_LIMLA</name>
<feature type="region of interest" description="Disordered" evidence="1">
    <location>
        <begin position="1"/>
        <end position="22"/>
    </location>
</feature>